<feature type="region of interest" description="Disordered" evidence="6">
    <location>
        <begin position="442"/>
        <end position="463"/>
    </location>
</feature>
<dbReference type="PANTHER" id="PTHR42770:SF18">
    <property type="entry name" value="ARGININE_AGMATINE ANTIPORTER"/>
    <property type="match status" value="1"/>
</dbReference>
<comment type="caution">
    <text evidence="8">The sequence shown here is derived from an EMBL/GenBank/DDBJ whole genome shotgun (WGS) entry which is preliminary data.</text>
</comment>
<feature type="transmembrane region" description="Helical" evidence="7">
    <location>
        <begin position="414"/>
        <end position="434"/>
    </location>
</feature>
<keyword evidence="4 7" id="KW-1133">Transmembrane helix</keyword>
<protein>
    <submittedName>
        <fullName evidence="8">Amino acid permease</fullName>
    </submittedName>
</protein>
<dbReference type="PIRSF" id="PIRSF006060">
    <property type="entry name" value="AA_transporter"/>
    <property type="match status" value="1"/>
</dbReference>
<feature type="transmembrane region" description="Helical" evidence="7">
    <location>
        <begin position="226"/>
        <end position="251"/>
    </location>
</feature>
<dbReference type="RefSeq" id="WP_207248427.1">
    <property type="nucleotide sequence ID" value="NZ_JAFMOF010000004.1"/>
</dbReference>
<feature type="transmembrane region" description="Helical" evidence="7">
    <location>
        <begin position="12"/>
        <end position="33"/>
    </location>
</feature>
<keyword evidence="5 7" id="KW-0472">Membrane</keyword>
<feature type="compositionally biased region" description="Basic and acidic residues" evidence="6">
    <location>
        <begin position="445"/>
        <end position="456"/>
    </location>
</feature>
<evidence type="ECO:0000256" key="2">
    <source>
        <dbReference type="ARBA" id="ARBA00022475"/>
    </source>
</evidence>
<reference evidence="8" key="1">
    <citation type="submission" date="2021-03" db="EMBL/GenBank/DDBJ databases">
        <title>Streptomyces strains.</title>
        <authorList>
            <person name="Lund M.B."/>
            <person name="Toerring T."/>
        </authorList>
    </citation>
    <scope>NUCLEOTIDE SEQUENCE</scope>
    <source>
        <strain evidence="8">JCM 4242</strain>
    </source>
</reference>
<comment type="subcellular location">
    <subcellularLocation>
        <location evidence="1">Cell membrane</location>
        <topology evidence="1">Multi-pass membrane protein</topology>
    </subcellularLocation>
</comment>
<evidence type="ECO:0000256" key="5">
    <source>
        <dbReference type="ARBA" id="ARBA00023136"/>
    </source>
</evidence>
<feature type="transmembrane region" description="Helical" evidence="7">
    <location>
        <begin position="127"/>
        <end position="144"/>
    </location>
</feature>
<name>A0A939FS99_9ACTN</name>
<feature type="transmembrane region" description="Helical" evidence="7">
    <location>
        <begin position="389"/>
        <end position="408"/>
    </location>
</feature>
<feature type="transmembrane region" description="Helical" evidence="7">
    <location>
        <begin position="194"/>
        <end position="214"/>
    </location>
</feature>
<dbReference type="InterPro" id="IPR050367">
    <property type="entry name" value="APC_superfamily"/>
</dbReference>
<accession>A0A939FS99</accession>
<evidence type="ECO:0000256" key="3">
    <source>
        <dbReference type="ARBA" id="ARBA00022692"/>
    </source>
</evidence>
<keyword evidence="9" id="KW-1185">Reference proteome</keyword>
<sequence>MHDTDGTPSRRFGLPTAITLVMGNIIGGGIFMLPASVAPYGTVSLLAFVVLTVGAIALALVFGRLAGRFPRTGGPYVYAREAFGDFAGFLSAWSYWTMTWVSNAALAVAGVGYLHVLTGSGSKELDLVLALALLWLPALANLAGTRWVGVVQLVSTVLKFLPMLFVAVVGLFFFDPANLGPFTVGGGDWTGGLTASAAILLYSYVGVESAAISAGEVRDPERNVGIASVVGTIGAAVVYLLGTLAVFGTVAHDKLVDSTAPFSDAVDAMFGGHWGGTLIALAAVISITGALNGWTLMSAQMPYAAAQDGLFPAVFGKKRRGVPTAGVIAAAVLASALTIINYTAGVGGVFEILVLITTFSATVPYLLATAAQVYFLLSGQREKIHAGRMTRDLVLALGGFAFSFWLVAGAGYAAVYQGVLFLFAGIIVYVWMVARRPAKQQEQQEQERQATGRESADEPELVG</sequence>
<dbReference type="Proteomes" id="UP000664781">
    <property type="component" value="Unassembled WGS sequence"/>
</dbReference>
<dbReference type="Pfam" id="PF13520">
    <property type="entry name" value="AA_permease_2"/>
    <property type="match status" value="1"/>
</dbReference>
<evidence type="ECO:0000313" key="9">
    <source>
        <dbReference type="Proteomes" id="UP000664781"/>
    </source>
</evidence>
<feature type="transmembrane region" description="Helical" evidence="7">
    <location>
        <begin position="45"/>
        <end position="65"/>
    </location>
</feature>
<dbReference type="GO" id="GO:0022857">
    <property type="term" value="F:transmembrane transporter activity"/>
    <property type="evidence" value="ECO:0007669"/>
    <property type="project" value="InterPro"/>
</dbReference>
<feature type="transmembrane region" description="Helical" evidence="7">
    <location>
        <begin position="352"/>
        <end position="377"/>
    </location>
</feature>
<dbReference type="PANTHER" id="PTHR42770">
    <property type="entry name" value="AMINO ACID TRANSPORTER-RELATED"/>
    <property type="match status" value="1"/>
</dbReference>
<keyword evidence="3 7" id="KW-0812">Transmembrane</keyword>
<feature type="transmembrane region" description="Helical" evidence="7">
    <location>
        <begin position="271"/>
        <end position="291"/>
    </location>
</feature>
<feature type="transmembrane region" description="Helical" evidence="7">
    <location>
        <begin position="86"/>
        <end position="115"/>
    </location>
</feature>
<dbReference type="GO" id="GO:0005886">
    <property type="term" value="C:plasma membrane"/>
    <property type="evidence" value="ECO:0007669"/>
    <property type="project" value="UniProtKB-SubCell"/>
</dbReference>
<evidence type="ECO:0000256" key="1">
    <source>
        <dbReference type="ARBA" id="ARBA00004651"/>
    </source>
</evidence>
<evidence type="ECO:0000256" key="7">
    <source>
        <dbReference type="SAM" id="Phobius"/>
    </source>
</evidence>
<proteinExistence type="predicted"/>
<feature type="transmembrane region" description="Helical" evidence="7">
    <location>
        <begin position="321"/>
        <end position="340"/>
    </location>
</feature>
<keyword evidence="2" id="KW-1003">Cell membrane</keyword>
<dbReference type="AlphaFoldDB" id="A0A939FS99"/>
<organism evidence="8 9">
    <name type="scientific">Streptomyces triculaminicus</name>
    <dbReference type="NCBI Taxonomy" id="2816232"/>
    <lineage>
        <taxon>Bacteria</taxon>
        <taxon>Bacillati</taxon>
        <taxon>Actinomycetota</taxon>
        <taxon>Actinomycetes</taxon>
        <taxon>Kitasatosporales</taxon>
        <taxon>Streptomycetaceae</taxon>
        <taxon>Streptomyces</taxon>
    </lineage>
</organism>
<dbReference type="Gene3D" id="1.20.1740.10">
    <property type="entry name" value="Amino acid/polyamine transporter I"/>
    <property type="match status" value="1"/>
</dbReference>
<dbReference type="EMBL" id="JAFMOF010000004">
    <property type="protein sequence ID" value="MBO0656432.1"/>
    <property type="molecule type" value="Genomic_DNA"/>
</dbReference>
<gene>
    <name evidence="8" type="ORF">J1792_27925</name>
</gene>
<evidence type="ECO:0000313" key="8">
    <source>
        <dbReference type="EMBL" id="MBO0656432.1"/>
    </source>
</evidence>
<feature type="transmembrane region" description="Helical" evidence="7">
    <location>
        <begin position="156"/>
        <end position="174"/>
    </location>
</feature>
<dbReference type="InterPro" id="IPR002293">
    <property type="entry name" value="AA/rel_permease1"/>
</dbReference>
<evidence type="ECO:0000256" key="4">
    <source>
        <dbReference type="ARBA" id="ARBA00022989"/>
    </source>
</evidence>
<evidence type="ECO:0000256" key="6">
    <source>
        <dbReference type="SAM" id="MobiDB-lite"/>
    </source>
</evidence>